<reference evidence="3" key="1">
    <citation type="journal article" date="2014" name="Int. J. Syst. Evol. Microbiol.">
        <title>Complete genome sequence of Corynebacterium casei LMG S-19264T (=DSM 44701T), isolated from a smear-ripened cheese.</title>
        <authorList>
            <consortium name="US DOE Joint Genome Institute (JGI-PGF)"/>
            <person name="Walter F."/>
            <person name="Albersmeier A."/>
            <person name="Kalinowski J."/>
            <person name="Ruckert C."/>
        </authorList>
    </citation>
    <scope>NUCLEOTIDE SEQUENCE</scope>
    <source>
        <strain evidence="3">CGMCC 4.7306</strain>
    </source>
</reference>
<reference evidence="3" key="2">
    <citation type="submission" date="2020-09" db="EMBL/GenBank/DDBJ databases">
        <authorList>
            <person name="Sun Q."/>
            <person name="Zhou Y."/>
        </authorList>
    </citation>
    <scope>NUCLEOTIDE SEQUENCE</scope>
    <source>
        <strain evidence="3">CGMCC 4.7306</strain>
    </source>
</reference>
<evidence type="ECO:0000259" key="2">
    <source>
        <dbReference type="Pfam" id="PF07859"/>
    </source>
</evidence>
<organism evidence="3 4">
    <name type="scientific">Microlunatus endophyticus</name>
    <dbReference type="NCBI Taxonomy" id="1716077"/>
    <lineage>
        <taxon>Bacteria</taxon>
        <taxon>Bacillati</taxon>
        <taxon>Actinomycetota</taxon>
        <taxon>Actinomycetes</taxon>
        <taxon>Propionibacteriales</taxon>
        <taxon>Propionibacteriaceae</taxon>
        <taxon>Microlunatus</taxon>
    </lineage>
</organism>
<dbReference type="GO" id="GO:0016787">
    <property type="term" value="F:hydrolase activity"/>
    <property type="evidence" value="ECO:0007669"/>
    <property type="project" value="UniProtKB-KW"/>
</dbReference>
<evidence type="ECO:0000313" key="4">
    <source>
        <dbReference type="Proteomes" id="UP000613840"/>
    </source>
</evidence>
<dbReference type="PANTHER" id="PTHR48081">
    <property type="entry name" value="AB HYDROLASE SUPERFAMILY PROTEIN C4A8.06C"/>
    <property type="match status" value="1"/>
</dbReference>
<evidence type="ECO:0000256" key="1">
    <source>
        <dbReference type="ARBA" id="ARBA00022801"/>
    </source>
</evidence>
<dbReference type="InterPro" id="IPR029058">
    <property type="entry name" value="AB_hydrolase_fold"/>
</dbReference>
<protein>
    <recommendedName>
        <fullName evidence="2">Alpha/beta hydrolase fold-3 domain-containing protein</fullName>
    </recommendedName>
</protein>
<dbReference type="Gene3D" id="3.40.50.1820">
    <property type="entry name" value="alpha/beta hydrolase"/>
    <property type="match status" value="1"/>
</dbReference>
<gene>
    <name evidence="3" type="ORF">GCM10011575_47380</name>
</gene>
<keyword evidence="4" id="KW-1185">Reference proteome</keyword>
<dbReference type="SUPFAM" id="SSF53474">
    <property type="entry name" value="alpha/beta-Hydrolases"/>
    <property type="match status" value="1"/>
</dbReference>
<dbReference type="AlphaFoldDB" id="A0A917SK81"/>
<dbReference type="Proteomes" id="UP000613840">
    <property type="component" value="Unassembled WGS sequence"/>
</dbReference>
<dbReference type="RefSeq" id="WP_188898531.1">
    <property type="nucleotide sequence ID" value="NZ_BMMZ01000021.1"/>
</dbReference>
<accession>A0A917SK81</accession>
<dbReference type="Pfam" id="PF07859">
    <property type="entry name" value="Abhydrolase_3"/>
    <property type="match status" value="1"/>
</dbReference>
<dbReference type="EMBL" id="BMMZ01000021">
    <property type="protein sequence ID" value="GGL83564.1"/>
    <property type="molecule type" value="Genomic_DNA"/>
</dbReference>
<feature type="domain" description="Alpha/beta hydrolase fold-3" evidence="2">
    <location>
        <begin position="83"/>
        <end position="277"/>
    </location>
</feature>
<evidence type="ECO:0000313" key="3">
    <source>
        <dbReference type="EMBL" id="GGL83564.1"/>
    </source>
</evidence>
<keyword evidence="1" id="KW-0378">Hydrolase</keyword>
<proteinExistence type="predicted"/>
<name>A0A917SK81_9ACTN</name>
<dbReference type="InterPro" id="IPR013094">
    <property type="entry name" value="AB_hydrolase_3"/>
</dbReference>
<sequence length="471" mass="51662">MVEFERPSLRARLMPAVQRLRHANEHYLSTDNLHRHLQQLTAHPRPVAPPGTLRRGVSITATSEQGWRVYTVSPTGTHARGTVIYLHGGGWIHEAGRTHWRWVQQVADEASTTVIVPVYPLAHEGGTAAEVVPIVAGICEQASGPVVVMGDSAGGTIAMSATLLLRQRQKPPALTVLISPVLDLSLANPEIDRVQARDPWLAKPGLQAIVEMWAGGHLEDPDLNPIHADLQGLPPLMIFSGTRDILNPDTQLFVDRAITAGVEVGYTELREQIHAFPLLPTPEGKRARSDIIAAVRRVIAGKSHPFSREPRIGRYPAHVKSALRRAETVLPRSGSIDEMLALLSAIRGRPISLLTEDLNQSVSGLLLSTDQADYIAVPAKASPERLCAIVCHEVAHALLGHDHSKPLIRSLMDSGLLPGINEDFARSIVAARYVYMDPSEVDAEIVATFLAKELRRRVLRGGDTFYEDRWR</sequence>
<dbReference type="InterPro" id="IPR050300">
    <property type="entry name" value="GDXG_lipolytic_enzyme"/>
</dbReference>
<dbReference type="PANTHER" id="PTHR48081:SF8">
    <property type="entry name" value="ALPHA_BETA HYDROLASE FOLD-3 DOMAIN-CONTAINING PROTEIN-RELATED"/>
    <property type="match status" value="1"/>
</dbReference>
<comment type="caution">
    <text evidence="3">The sequence shown here is derived from an EMBL/GenBank/DDBJ whole genome shotgun (WGS) entry which is preliminary data.</text>
</comment>